<evidence type="ECO:0000313" key="1">
    <source>
        <dbReference type="EMBL" id="RIB26976.1"/>
    </source>
</evidence>
<dbReference type="STRING" id="44941.A0A397W6L5"/>
<gene>
    <name evidence="1" type="ORF">C2G38_2161721</name>
</gene>
<name>A0A397W6L5_9GLOM</name>
<comment type="caution">
    <text evidence="1">The sequence shown here is derived from an EMBL/GenBank/DDBJ whole genome shotgun (WGS) entry which is preliminary data.</text>
</comment>
<protein>
    <submittedName>
        <fullName evidence="1">Uncharacterized protein</fullName>
    </submittedName>
</protein>
<dbReference type="AlphaFoldDB" id="A0A397W6L5"/>
<dbReference type="Proteomes" id="UP000266673">
    <property type="component" value="Unassembled WGS sequence"/>
</dbReference>
<keyword evidence="2" id="KW-1185">Reference proteome</keyword>
<proteinExistence type="predicted"/>
<dbReference type="EMBL" id="QKWP01000114">
    <property type="protein sequence ID" value="RIB26976.1"/>
    <property type="molecule type" value="Genomic_DNA"/>
</dbReference>
<dbReference type="OrthoDB" id="2446089at2759"/>
<accession>A0A397W6L5</accession>
<sequence>MEMREDGDSPRIIKEDYAKVKVIHNAKEVQILQFHPLFSEIIQMLEKISKTYHDAEYNKRTCGAIYDRVSVVEVTIRSLNFQWDEHKESFTHKNYTFLRKILKFDRYIDELDLVILVNVERRKQENQILRNDMRILIKYHKFEEFQVLASSTYEDITLQLFKDNLDFYYVKSMHTLEFFNVPDVNELLNLQENSKVQPNCYLLFKRQIQLCVSNIGCISD</sequence>
<dbReference type="GO" id="GO:0007166">
    <property type="term" value="P:cell surface receptor signaling pathway"/>
    <property type="evidence" value="ECO:0007669"/>
    <property type="project" value="InterPro"/>
</dbReference>
<organism evidence="1 2">
    <name type="scientific">Gigaspora rosea</name>
    <dbReference type="NCBI Taxonomy" id="44941"/>
    <lineage>
        <taxon>Eukaryota</taxon>
        <taxon>Fungi</taxon>
        <taxon>Fungi incertae sedis</taxon>
        <taxon>Mucoromycota</taxon>
        <taxon>Glomeromycotina</taxon>
        <taxon>Glomeromycetes</taxon>
        <taxon>Diversisporales</taxon>
        <taxon>Gigasporaceae</taxon>
        <taxon>Gigaspora</taxon>
    </lineage>
</organism>
<reference evidence="1 2" key="1">
    <citation type="submission" date="2018-06" db="EMBL/GenBank/DDBJ databases">
        <title>Comparative genomics reveals the genomic features of Rhizophagus irregularis, R. cerebriforme, R. diaphanum and Gigaspora rosea, and their symbiotic lifestyle signature.</title>
        <authorList>
            <person name="Morin E."/>
            <person name="San Clemente H."/>
            <person name="Chen E.C.H."/>
            <person name="De La Providencia I."/>
            <person name="Hainaut M."/>
            <person name="Kuo A."/>
            <person name="Kohler A."/>
            <person name="Murat C."/>
            <person name="Tang N."/>
            <person name="Roy S."/>
            <person name="Loubradou J."/>
            <person name="Henrissat B."/>
            <person name="Grigoriev I.V."/>
            <person name="Corradi N."/>
            <person name="Roux C."/>
            <person name="Martin F.M."/>
        </authorList>
    </citation>
    <scope>NUCLEOTIDE SEQUENCE [LARGE SCALE GENOMIC DNA]</scope>
    <source>
        <strain evidence="1 2">DAOM 194757</strain>
    </source>
</reference>
<dbReference type="InterPro" id="IPR036537">
    <property type="entry name" value="Adaptor_Cbl_N_dom_sf"/>
</dbReference>
<evidence type="ECO:0000313" key="2">
    <source>
        <dbReference type="Proteomes" id="UP000266673"/>
    </source>
</evidence>
<dbReference type="Gene3D" id="1.20.930.20">
    <property type="entry name" value="Adaptor protein Cbl, N-terminal domain"/>
    <property type="match status" value="1"/>
</dbReference>